<dbReference type="InterPro" id="IPR007219">
    <property type="entry name" value="XnlR_reg_dom"/>
</dbReference>
<dbReference type="InterPro" id="IPR001138">
    <property type="entry name" value="Zn2Cys6_DnaBD"/>
</dbReference>
<sequence>MPSKRSGDDAEREHYASQQSLAAVPNNILAGGTGSTRKRIASSGGGGASRTGQACDRCKAGRKTLRDHIPITYSRTPLIRKFEQVRKIRCDARLGGCTPCLQNNIECKTTDRITGRAVSRGHTETLESENHTLRSHLVELQQQLREHGIEPKQRPAYVPPTSPWAEQSQASWGDLHSGGMLTANSTMLGRKVSVLPAFRTGCIGDNYLGVSPGDDMLSPIVGTRLSLFGLVFDLAEFLPPETDPASDPTSYQTFLQLSVGKPVAQPKPPLPSLEECKMWAEHFFKTLQVFVPILHRPDFIKLITRVCQGQQEPTVPEIVMIHMVLAIMKFQASLRNNGEEPYRAQSMAHYHYAISFVPHLIIGHQIQDVQALALICLQLRQQPRLGAAWMFTNTVLGIALELGMHRSASAWQSTGPGQDPHTLEMRKRIFWSLLVLHVSISGKLGRPMPLRVQDFDIEIPEPLGDTISSDPPNMSKWRKCSFRAAIPGMKLLRILMQVYAAVYSVRADPAPYELNLGRLERELETFRDQLPPEINGGPQTVEDDRTPALYLQTGEEEIRLILHHPSLRTATSDVQAKNIDICLDASRKLLSAASELKKLNALDTTWYYSTDYLAAIFTTLFSWTERQDQMSSADFQQLEKDMEQWLGIMRDVGCLLGTGFRLHDRLSNIIASRLGHIRRHLASKTASAGLASSNTSDSPTGGQQPQHPPQHPPHPQESQQYPPPNGYTSAYTESAPSTDMSAHPPPGYAPAPQGVDRSQHAPTYPPPNHYYQELHQPPMSSYPGMGQFDTNSYHPDEVKPTLDAQHVAHPPMVQPPQYQPPPQHQPPQQQPLQQQLHHGPPQMTPPYSSPGYMAPYHPTGPAPNGYPPAPQGVNMAYQGQQAAWRDFSVDIINIPPHDYMHSANALMSLGADKQHMGMGGLQIAPHEDQQQHWPMVQYGHNPHGQGHAHQ</sequence>
<dbReference type="SMART" id="SM00906">
    <property type="entry name" value="Fungal_trans"/>
    <property type="match status" value="1"/>
</dbReference>
<accession>A0AAJ0DKE0</accession>
<feature type="compositionally biased region" description="Low complexity" evidence="3">
    <location>
        <begin position="830"/>
        <end position="841"/>
    </location>
</feature>
<proteinExistence type="predicted"/>
<evidence type="ECO:0000259" key="4">
    <source>
        <dbReference type="SMART" id="SM00906"/>
    </source>
</evidence>
<keyword evidence="6" id="KW-1185">Reference proteome</keyword>
<dbReference type="EMBL" id="JAWDJX010000008">
    <property type="protein sequence ID" value="KAK3055593.1"/>
    <property type="molecule type" value="Genomic_DNA"/>
</dbReference>
<gene>
    <name evidence="5" type="ORF">LTR09_003513</name>
</gene>
<dbReference type="Gene3D" id="4.10.240.10">
    <property type="entry name" value="Zn(2)-C6 fungal-type DNA-binding domain"/>
    <property type="match status" value="1"/>
</dbReference>
<feature type="compositionally biased region" description="Basic and acidic residues" evidence="3">
    <location>
        <begin position="1"/>
        <end position="15"/>
    </location>
</feature>
<dbReference type="Proteomes" id="UP001271007">
    <property type="component" value="Unassembled WGS sequence"/>
</dbReference>
<feature type="region of interest" description="Disordered" evidence="3">
    <location>
        <begin position="1"/>
        <end position="54"/>
    </location>
</feature>
<name>A0AAJ0DKE0_9PEZI</name>
<keyword evidence="1" id="KW-0479">Metal-binding</keyword>
<dbReference type="InterPro" id="IPR050987">
    <property type="entry name" value="AtrR-like"/>
</dbReference>
<protein>
    <recommendedName>
        <fullName evidence="4">Xylanolytic transcriptional activator regulatory domain-containing protein</fullName>
    </recommendedName>
</protein>
<organism evidence="5 6">
    <name type="scientific">Extremus antarcticus</name>
    <dbReference type="NCBI Taxonomy" id="702011"/>
    <lineage>
        <taxon>Eukaryota</taxon>
        <taxon>Fungi</taxon>
        <taxon>Dikarya</taxon>
        <taxon>Ascomycota</taxon>
        <taxon>Pezizomycotina</taxon>
        <taxon>Dothideomycetes</taxon>
        <taxon>Dothideomycetidae</taxon>
        <taxon>Mycosphaerellales</taxon>
        <taxon>Extremaceae</taxon>
        <taxon>Extremus</taxon>
    </lineage>
</organism>
<feature type="compositionally biased region" description="Pro residues" evidence="3">
    <location>
        <begin position="812"/>
        <end position="829"/>
    </location>
</feature>
<feature type="compositionally biased region" description="Polar residues" evidence="3">
    <location>
        <begin position="685"/>
        <end position="702"/>
    </location>
</feature>
<evidence type="ECO:0000256" key="1">
    <source>
        <dbReference type="ARBA" id="ARBA00022723"/>
    </source>
</evidence>
<dbReference type="Pfam" id="PF04082">
    <property type="entry name" value="Fungal_trans"/>
    <property type="match status" value="1"/>
</dbReference>
<dbReference type="AlphaFoldDB" id="A0AAJ0DKE0"/>
<dbReference type="PANTHER" id="PTHR46910:SF4">
    <property type="entry name" value="ZN(2)-C6 FUNGAL-TYPE DOMAIN-CONTAINING PROTEIN"/>
    <property type="match status" value="1"/>
</dbReference>
<dbReference type="CDD" id="cd00067">
    <property type="entry name" value="GAL4"/>
    <property type="match status" value="1"/>
</dbReference>
<feature type="compositionally biased region" description="Polar residues" evidence="3">
    <location>
        <begin position="726"/>
        <end position="740"/>
    </location>
</feature>
<dbReference type="Pfam" id="PF00172">
    <property type="entry name" value="Zn_clus"/>
    <property type="match status" value="1"/>
</dbReference>
<comment type="caution">
    <text evidence="5">The sequence shown here is derived from an EMBL/GenBank/DDBJ whole genome shotgun (WGS) entry which is preliminary data.</text>
</comment>
<dbReference type="GO" id="GO:0006351">
    <property type="term" value="P:DNA-templated transcription"/>
    <property type="evidence" value="ECO:0007669"/>
    <property type="project" value="InterPro"/>
</dbReference>
<dbReference type="GO" id="GO:0000981">
    <property type="term" value="F:DNA-binding transcription factor activity, RNA polymerase II-specific"/>
    <property type="evidence" value="ECO:0007669"/>
    <property type="project" value="InterPro"/>
</dbReference>
<feature type="domain" description="Xylanolytic transcriptional activator regulatory" evidence="4">
    <location>
        <begin position="388"/>
        <end position="466"/>
    </location>
</feature>
<evidence type="ECO:0000256" key="3">
    <source>
        <dbReference type="SAM" id="MobiDB-lite"/>
    </source>
</evidence>
<feature type="compositionally biased region" description="Pro residues" evidence="3">
    <location>
        <begin position="706"/>
        <end position="725"/>
    </location>
</feature>
<evidence type="ECO:0000313" key="6">
    <source>
        <dbReference type="Proteomes" id="UP001271007"/>
    </source>
</evidence>
<feature type="compositionally biased region" description="Pro residues" evidence="3">
    <location>
        <begin position="858"/>
        <end position="869"/>
    </location>
</feature>
<dbReference type="CDD" id="cd12148">
    <property type="entry name" value="fungal_TF_MHR"/>
    <property type="match status" value="1"/>
</dbReference>
<keyword evidence="2" id="KW-0539">Nucleus</keyword>
<reference evidence="5" key="1">
    <citation type="submission" date="2023-04" db="EMBL/GenBank/DDBJ databases">
        <title>Black Yeasts Isolated from many extreme environments.</title>
        <authorList>
            <person name="Coleine C."/>
            <person name="Stajich J.E."/>
            <person name="Selbmann L."/>
        </authorList>
    </citation>
    <scope>NUCLEOTIDE SEQUENCE</scope>
    <source>
        <strain evidence="5">CCFEE 5312</strain>
    </source>
</reference>
<dbReference type="InterPro" id="IPR036864">
    <property type="entry name" value="Zn2-C6_fun-type_DNA-bd_sf"/>
</dbReference>
<evidence type="ECO:0000256" key="2">
    <source>
        <dbReference type="ARBA" id="ARBA00023242"/>
    </source>
</evidence>
<dbReference type="PANTHER" id="PTHR46910">
    <property type="entry name" value="TRANSCRIPTION FACTOR PDR1"/>
    <property type="match status" value="1"/>
</dbReference>
<evidence type="ECO:0000313" key="5">
    <source>
        <dbReference type="EMBL" id="KAK3055593.1"/>
    </source>
</evidence>
<dbReference type="GO" id="GO:0003677">
    <property type="term" value="F:DNA binding"/>
    <property type="evidence" value="ECO:0007669"/>
    <property type="project" value="InterPro"/>
</dbReference>
<dbReference type="GO" id="GO:0008270">
    <property type="term" value="F:zinc ion binding"/>
    <property type="evidence" value="ECO:0007669"/>
    <property type="project" value="InterPro"/>
</dbReference>
<feature type="region of interest" description="Disordered" evidence="3">
    <location>
        <begin position="685"/>
        <end position="869"/>
    </location>
</feature>